<proteinExistence type="inferred from homology"/>
<dbReference type="PANTHER" id="PTHR32089:SF112">
    <property type="entry name" value="LYSOZYME-LIKE PROTEIN-RELATED"/>
    <property type="match status" value="1"/>
</dbReference>
<evidence type="ECO:0000259" key="9">
    <source>
        <dbReference type="PROSITE" id="PS50885"/>
    </source>
</evidence>
<keyword evidence="6" id="KW-0812">Transmembrane</keyword>
<feature type="domain" description="T-SNARE coiled-coil homology" evidence="8">
    <location>
        <begin position="471"/>
        <end position="525"/>
    </location>
</feature>
<dbReference type="PANTHER" id="PTHR32089">
    <property type="entry name" value="METHYL-ACCEPTING CHEMOTAXIS PROTEIN MCPB"/>
    <property type="match status" value="1"/>
</dbReference>
<dbReference type="InterPro" id="IPR000727">
    <property type="entry name" value="T_SNARE_dom"/>
</dbReference>
<keyword evidence="11" id="KW-1185">Reference proteome</keyword>
<dbReference type="InterPro" id="IPR029151">
    <property type="entry name" value="Sensor-like_sf"/>
</dbReference>
<evidence type="ECO:0000313" key="10">
    <source>
        <dbReference type="EMBL" id="PKR58717.1"/>
    </source>
</evidence>
<dbReference type="Proteomes" id="UP000233332">
    <property type="component" value="Unassembled WGS sequence"/>
</dbReference>
<keyword evidence="2" id="KW-0997">Cell inner membrane</keyword>
<dbReference type="EMBL" id="NXGX01000003">
    <property type="protein sequence ID" value="PKR58717.1"/>
    <property type="molecule type" value="Genomic_DNA"/>
</dbReference>
<dbReference type="SUPFAM" id="SSF103190">
    <property type="entry name" value="Sensory domain-like"/>
    <property type="match status" value="1"/>
</dbReference>
<gene>
    <name evidence="10" type="ORF">COO92_07580</name>
</gene>
<dbReference type="Gene3D" id="1.10.287.950">
    <property type="entry name" value="Methyl-accepting chemotaxis protein"/>
    <property type="match status" value="1"/>
</dbReference>
<sequence length="567" mass="59451">MSKSLVLKVALAAVLILMSGIILLGVLIMQRVDQQVASDSLASQKLNLRVAALLLQDANPDFNMVITKDGETSKLVMPEIPDLSSHALIDRIGTATGQTATVFAYVPAEEDFIRVSTNIIKPDGTRAVGTMLGKGSAAYAPIMSGKTFRGEALILGTEYVTQYSPIMTPAGDVLGILYVGIKKAEVAAVAGEIEARIAIVGVIIAVVSAFLLFLLLRWQLGPLRVLSQTISRFVERDFSEEVSFTERKDEIGLIANGLVRWRETAAKIDEAEEARVVAEKRSKQAAIDQRNKLAVELEQSIGQIVTSVRAATGGMLKSTNSMRDSANHSVNQSQKVSEAANDSARNVQTVAAATEELSASISQIGGQVHESTSIAEAAVGEASRANEMVGGLAEAAERIGQVVSLINDIASQTNLLALNATIEAARAGEAGKGFAVVAQEVKNLANQTAKATDEIAQQIGAIQDETKVTVEAIEKVTQTISSISEIANGIASAVSEQNSAVNEIANSATSASSGSNEVVANIDEIHKAASSSGAAAGELDATVGDLAKQIDTLQDTVSEFLSQLRAG</sequence>
<feature type="transmembrane region" description="Helical" evidence="6">
    <location>
        <begin position="197"/>
        <end position="218"/>
    </location>
</feature>
<evidence type="ECO:0000313" key="11">
    <source>
        <dbReference type="Proteomes" id="UP000233332"/>
    </source>
</evidence>
<dbReference type="PROSITE" id="PS50885">
    <property type="entry name" value="HAMP"/>
    <property type="match status" value="1"/>
</dbReference>
<feature type="domain" description="Methyl-accepting transducer" evidence="7">
    <location>
        <begin position="318"/>
        <end position="547"/>
    </location>
</feature>
<dbReference type="PROSITE" id="PS50192">
    <property type="entry name" value="T_SNARE"/>
    <property type="match status" value="1"/>
</dbReference>
<dbReference type="Gene3D" id="6.10.340.10">
    <property type="match status" value="1"/>
</dbReference>
<evidence type="ECO:0000256" key="6">
    <source>
        <dbReference type="SAM" id="Phobius"/>
    </source>
</evidence>
<reference evidence="10 11" key="1">
    <citation type="submission" date="2017-09" db="EMBL/GenBank/DDBJ databases">
        <title>Biodiversity and function of Thalassospira species in the particle-attached aromatic-hydrocarbon-degrading consortia from the surface seawater of the China South Sea.</title>
        <authorList>
            <person name="Dong C."/>
            <person name="Lai Q."/>
            <person name="Shao Z."/>
        </authorList>
    </citation>
    <scope>NUCLEOTIDE SEQUENCE [LARGE SCALE GENOMIC DNA]</scope>
    <source>
        <strain evidence="10 11">139Z-12</strain>
    </source>
</reference>
<feature type="domain" description="HAMP" evidence="9">
    <location>
        <begin position="217"/>
        <end position="270"/>
    </location>
</feature>
<evidence type="ECO:0000259" key="7">
    <source>
        <dbReference type="PROSITE" id="PS50111"/>
    </source>
</evidence>
<protein>
    <submittedName>
        <fullName evidence="10">Chemotaxis protein</fullName>
    </submittedName>
</protein>
<dbReference type="SUPFAM" id="SSF158472">
    <property type="entry name" value="HAMP domain-like"/>
    <property type="match status" value="1"/>
</dbReference>
<dbReference type="SMART" id="SM00283">
    <property type="entry name" value="MA"/>
    <property type="match status" value="1"/>
</dbReference>
<dbReference type="GO" id="GO:0005886">
    <property type="term" value="C:plasma membrane"/>
    <property type="evidence" value="ECO:0007669"/>
    <property type="project" value="UniProtKB-SubCell"/>
</dbReference>
<name>A0A2N3L7P0_9PROT</name>
<keyword evidence="6" id="KW-1133">Transmembrane helix</keyword>
<comment type="subcellular location">
    <subcellularLocation>
        <location evidence="1">Cell inner membrane</location>
        <topology evidence="1">Multi-pass membrane protein</topology>
    </subcellularLocation>
</comment>
<evidence type="ECO:0000256" key="5">
    <source>
        <dbReference type="PROSITE-ProRule" id="PRU00284"/>
    </source>
</evidence>
<dbReference type="AlphaFoldDB" id="A0A2N3L7P0"/>
<organism evidence="10 11">
    <name type="scientific">Thalassospira lohafexi</name>
    <dbReference type="NCBI Taxonomy" id="744227"/>
    <lineage>
        <taxon>Bacteria</taxon>
        <taxon>Pseudomonadati</taxon>
        <taxon>Pseudomonadota</taxon>
        <taxon>Alphaproteobacteria</taxon>
        <taxon>Rhodospirillales</taxon>
        <taxon>Thalassospiraceae</taxon>
        <taxon>Thalassospira</taxon>
    </lineage>
</organism>
<evidence type="ECO:0000256" key="4">
    <source>
        <dbReference type="ARBA" id="ARBA00029447"/>
    </source>
</evidence>
<evidence type="ECO:0000256" key="2">
    <source>
        <dbReference type="ARBA" id="ARBA00022519"/>
    </source>
</evidence>
<keyword evidence="3 5" id="KW-0807">Transducer</keyword>
<dbReference type="Pfam" id="PF00672">
    <property type="entry name" value="HAMP"/>
    <property type="match status" value="1"/>
</dbReference>
<dbReference type="GO" id="GO:0007165">
    <property type="term" value="P:signal transduction"/>
    <property type="evidence" value="ECO:0007669"/>
    <property type="project" value="UniProtKB-KW"/>
</dbReference>
<dbReference type="InterPro" id="IPR033462">
    <property type="entry name" value="Cache_3-Cache_2"/>
</dbReference>
<keyword evidence="2" id="KW-1003">Cell membrane</keyword>
<accession>A0A2N3L7P0</accession>
<keyword evidence="6" id="KW-0472">Membrane</keyword>
<dbReference type="RefSeq" id="WP_101301137.1">
    <property type="nucleotide sequence ID" value="NZ_NXGX01000003.1"/>
</dbReference>
<evidence type="ECO:0000256" key="1">
    <source>
        <dbReference type="ARBA" id="ARBA00004429"/>
    </source>
</evidence>
<feature type="transmembrane region" description="Helical" evidence="6">
    <location>
        <begin position="6"/>
        <end position="28"/>
    </location>
</feature>
<comment type="caution">
    <text evidence="10">The sequence shown here is derived from an EMBL/GenBank/DDBJ whole genome shotgun (WGS) entry which is preliminary data.</text>
</comment>
<dbReference type="InterPro" id="IPR004089">
    <property type="entry name" value="MCPsignal_dom"/>
</dbReference>
<dbReference type="SUPFAM" id="SSF58104">
    <property type="entry name" value="Methyl-accepting chemotaxis protein (MCP) signaling domain"/>
    <property type="match status" value="1"/>
</dbReference>
<evidence type="ECO:0000256" key="3">
    <source>
        <dbReference type="ARBA" id="ARBA00023224"/>
    </source>
</evidence>
<comment type="similarity">
    <text evidence="4">Belongs to the methyl-accepting chemotaxis (MCP) protein family.</text>
</comment>
<dbReference type="InterPro" id="IPR003660">
    <property type="entry name" value="HAMP_dom"/>
</dbReference>
<dbReference type="PROSITE" id="PS50111">
    <property type="entry name" value="CHEMOTAXIS_TRANSDUC_2"/>
    <property type="match status" value="1"/>
</dbReference>
<evidence type="ECO:0000259" key="8">
    <source>
        <dbReference type="PROSITE" id="PS50192"/>
    </source>
</evidence>
<dbReference type="Pfam" id="PF00015">
    <property type="entry name" value="MCPsignal"/>
    <property type="match status" value="1"/>
</dbReference>
<dbReference type="Pfam" id="PF17201">
    <property type="entry name" value="Cache_3-Cache_2"/>
    <property type="match status" value="1"/>
</dbReference>